<organism evidence="7 8">
    <name type="scientific">Petromyzon marinus</name>
    <name type="common">Sea lamprey</name>
    <dbReference type="NCBI Taxonomy" id="7757"/>
    <lineage>
        <taxon>Eukaryota</taxon>
        <taxon>Metazoa</taxon>
        <taxon>Chordata</taxon>
        <taxon>Craniata</taxon>
        <taxon>Vertebrata</taxon>
        <taxon>Cyclostomata</taxon>
        <taxon>Hyperoartia</taxon>
        <taxon>Petromyzontiformes</taxon>
        <taxon>Petromyzontidae</taxon>
        <taxon>Petromyzon</taxon>
    </lineage>
</organism>
<protein>
    <recommendedName>
        <fullName evidence="4">Small ribosomal subunit protein eS25</fullName>
    </recommendedName>
    <alternativeName>
        <fullName evidence="5">40S ribosomal protein S25</fullName>
    </alternativeName>
</protein>
<evidence type="ECO:0000256" key="4">
    <source>
        <dbReference type="ARBA" id="ARBA00035148"/>
    </source>
</evidence>
<dbReference type="Pfam" id="PF03297">
    <property type="entry name" value="Ribosomal_S25"/>
    <property type="match status" value="1"/>
</dbReference>
<proteinExistence type="inferred from homology"/>
<keyword evidence="7" id="KW-1185">Reference proteome</keyword>
<dbReference type="KEGG" id="pmrn:116948171"/>
<evidence type="ECO:0000256" key="1">
    <source>
        <dbReference type="ARBA" id="ARBA00009106"/>
    </source>
</evidence>
<sequence length="189" mass="21151">MSDEANESMLIEEPTRHYTPPTRVCVYIWQLGIARSPSPPLTECVSILTAVMPLKDTKKQGTAGKAAAKEKKPKSGTTGGKAKKKWSKQVSREKLRNMVLFDTATFDKLQKEVPNYRLITPSVVSERLHLRVSLAREALQLLCDKGMIRKVVRERGQHVYTRMAHTEDGADGGDAGGKQQPQPQQQQRK</sequence>
<dbReference type="AlphaFoldDB" id="A0AAJ7TPT2"/>
<evidence type="ECO:0000313" key="8">
    <source>
        <dbReference type="RefSeq" id="XP_032820503.1"/>
    </source>
</evidence>
<evidence type="ECO:0000256" key="5">
    <source>
        <dbReference type="ARBA" id="ARBA00035460"/>
    </source>
</evidence>
<keyword evidence="2" id="KW-0689">Ribosomal protein</keyword>
<dbReference type="GO" id="GO:1990904">
    <property type="term" value="C:ribonucleoprotein complex"/>
    <property type="evidence" value="ECO:0007669"/>
    <property type="project" value="UniProtKB-KW"/>
</dbReference>
<gene>
    <name evidence="8" type="primary">LOC116948171</name>
</gene>
<name>A0AAJ7TPT2_PETMA</name>
<dbReference type="GO" id="GO:0005840">
    <property type="term" value="C:ribosome"/>
    <property type="evidence" value="ECO:0007669"/>
    <property type="project" value="UniProtKB-KW"/>
</dbReference>
<reference evidence="8" key="1">
    <citation type="submission" date="2025-08" db="UniProtKB">
        <authorList>
            <consortium name="RefSeq"/>
        </authorList>
    </citation>
    <scope>IDENTIFICATION</scope>
    <source>
        <tissue evidence="8">Sperm</tissue>
    </source>
</reference>
<keyword evidence="3" id="KW-0687">Ribonucleoprotein</keyword>
<dbReference type="Gene3D" id="3.30.63.20">
    <property type="match status" value="1"/>
</dbReference>
<dbReference type="InterPro" id="IPR004977">
    <property type="entry name" value="Ribosomal_eS25"/>
</dbReference>
<evidence type="ECO:0000256" key="3">
    <source>
        <dbReference type="ARBA" id="ARBA00023274"/>
    </source>
</evidence>
<feature type="compositionally biased region" description="Low complexity" evidence="6">
    <location>
        <begin position="177"/>
        <end position="189"/>
    </location>
</feature>
<evidence type="ECO:0000313" key="7">
    <source>
        <dbReference type="Proteomes" id="UP001318040"/>
    </source>
</evidence>
<evidence type="ECO:0000256" key="6">
    <source>
        <dbReference type="SAM" id="MobiDB-lite"/>
    </source>
</evidence>
<dbReference type="FunFam" id="3.30.63.20:FF:000001">
    <property type="entry name" value="40S ribosomal protein S25"/>
    <property type="match status" value="1"/>
</dbReference>
<dbReference type="RefSeq" id="XP_032820503.1">
    <property type="nucleotide sequence ID" value="XM_032964612.1"/>
</dbReference>
<evidence type="ECO:0000256" key="2">
    <source>
        <dbReference type="ARBA" id="ARBA00022980"/>
    </source>
</evidence>
<comment type="similarity">
    <text evidence="1">Belongs to the eukaryotic ribosomal protein eS25 family.</text>
</comment>
<dbReference type="PANTHER" id="PTHR12850">
    <property type="entry name" value="40S RIBOSOMAL PROTEIN S25"/>
    <property type="match status" value="1"/>
</dbReference>
<dbReference type="GeneID" id="116948171"/>
<feature type="region of interest" description="Disordered" evidence="6">
    <location>
        <begin position="58"/>
        <end position="88"/>
    </location>
</feature>
<feature type="region of interest" description="Disordered" evidence="6">
    <location>
        <begin position="165"/>
        <end position="189"/>
    </location>
</feature>
<accession>A0AAJ7TPT2</accession>
<dbReference type="Proteomes" id="UP001318040">
    <property type="component" value="Chromosome 32"/>
</dbReference>